<keyword evidence="1" id="KW-1133">Transmembrane helix</keyword>
<reference evidence="2 3" key="1">
    <citation type="submission" date="2020-08" db="EMBL/GenBank/DDBJ databases">
        <title>Genomic Encyclopedia of Type Strains, Phase IV (KMG-IV): sequencing the most valuable type-strain genomes for metagenomic binning, comparative biology and taxonomic classification.</title>
        <authorList>
            <person name="Goeker M."/>
        </authorList>
    </citation>
    <scope>NUCLEOTIDE SEQUENCE [LARGE SCALE GENOMIC DNA]</scope>
    <source>
        <strain evidence="2 3">DSM 102255</strain>
    </source>
</reference>
<evidence type="ECO:0000313" key="3">
    <source>
        <dbReference type="Proteomes" id="UP000552700"/>
    </source>
</evidence>
<accession>A0A841J0K2</accession>
<name>A0A841J0K2_9SPHN</name>
<evidence type="ECO:0000256" key="1">
    <source>
        <dbReference type="SAM" id="Phobius"/>
    </source>
</evidence>
<protein>
    <submittedName>
        <fullName evidence="2">Uncharacterized protein</fullName>
    </submittedName>
</protein>
<dbReference type="AlphaFoldDB" id="A0A841J0K2"/>
<keyword evidence="3" id="KW-1185">Reference proteome</keyword>
<comment type="caution">
    <text evidence="2">The sequence shown here is derived from an EMBL/GenBank/DDBJ whole genome shotgun (WGS) entry which is preliminary data.</text>
</comment>
<evidence type="ECO:0000313" key="2">
    <source>
        <dbReference type="EMBL" id="MBB6124150.1"/>
    </source>
</evidence>
<organism evidence="2 3">
    <name type="scientific">Sphingobium subterraneum</name>
    <dbReference type="NCBI Taxonomy" id="627688"/>
    <lineage>
        <taxon>Bacteria</taxon>
        <taxon>Pseudomonadati</taxon>
        <taxon>Pseudomonadota</taxon>
        <taxon>Alphaproteobacteria</taxon>
        <taxon>Sphingomonadales</taxon>
        <taxon>Sphingomonadaceae</taxon>
        <taxon>Sphingobium</taxon>
    </lineage>
</organism>
<keyword evidence="1" id="KW-0812">Transmembrane</keyword>
<feature type="transmembrane region" description="Helical" evidence="1">
    <location>
        <begin position="20"/>
        <end position="42"/>
    </location>
</feature>
<gene>
    <name evidence="2" type="ORF">FHS92_001879</name>
</gene>
<dbReference type="RefSeq" id="WP_184080396.1">
    <property type="nucleotide sequence ID" value="NZ_JACIJP010000002.1"/>
</dbReference>
<dbReference type="EMBL" id="JACIJP010000002">
    <property type="protein sequence ID" value="MBB6124150.1"/>
    <property type="molecule type" value="Genomic_DNA"/>
</dbReference>
<dbReference type="Proteomes" id="UP000552700">
    <property type="component" value="Unassembled WGS sequence"/>
</dbReference>
<sequence length="63" mass="6638">MNEPMHRGTEDTRAGSTNHIVRYVLAISVALAVIGMAVVLLWGDARAPDNATGSTTISKGEVD</sequence>
<proteinExistence type="predicted"/>
<keyword evidence="1" id="KW-0472">Membrane</keyword>